<dbReference type="InterPro" id="IPR024344">
    <property type="entry name" value="MDMPI_metal-binding"/>
</dbReference>
<evidence type="ECO:0000259" key="2">
    <source>
        <dbReference type="Pfam" id="PF11716"/>
    </source>
</evidence>
<dbReference type="InterPro" id="IPR017517">
    <property type="entry name" value="Maleyloyr_isom"/>
</dbReference>
<name>A0ABW3YIL1_9ACTN</name>
<dbReference type="SUPFAM" id="SSF109854">
    <property type="entry name" value="DinB/YfiT-like putative metalloenzymes"/>
    <property type="match status" value="1"/>
</dbReference>
<dbReference type="InterPro" id="IPR010872">
    <property type="entry name" value="MDMPI_C-term_domain"/>
</dbReference>
<dbReference type="EMBL" id="JBHTMP010000046">
    <property type="protein sequence ID" value="MFD1324363.1"/>
    <property type="molecule type" value="Genomic_DNA"/>
</dbReference>
<evidence type="ECO:0000259" key="1">
    <source>
        <dbReference type="Pfam" id="PF07398"/>
    </source>
</evidence>
<gene>
    <name evidence="3" type="ORF">ACFQ4H_25070</name>
</gene>
<dbReference type="GO" id="GO:0016853">
    <property type="term" value="F:isomerase activity"/>
    <property type="evidence" value="ECO:0007669"/>
    <property type="project" value="UniProtKB-KW"/>
</dbReference>
<dbReference type="Pfam" id="PF11716">
    <property type="entry name" value="MDMPI_N"/>
    <property type="match status" value="1"/>
</dbReference>
<keyword evidence="4" id="KW-1185">Reference proteome</keyword>
<feature type="domain" description="MDMPI C-terminal" evidence="1">
    <location>
        <begin position="150"/>
        <end position="249"/>
    </location>
</feature>
<dbReference type="NCBIfam" id="TIGR03083">
    <property type="entry name" value="maleylpyruvate isomerase family mycothiol-dependent enzyme"/>
    <property type="match status" value="1"/>
</dbReference>
<dbReference type="Proteomes" id="UP001597260">
    <property type="component" value="Unassembled WGS sequence"/>
</dbReference>
<comment type="caution">
    <text evidence="3">The sequence shown here is derived from an EMBL/GenBank/DDBJ whole genome shotgun (WGS) entry which is preliminary data.</text>
</comment>
<accession>A0ABW3YIL1</accession>
<reference evidence="4" key="1">
    <citation type="journal article" date="2019" name="Int. J. Syst. Evol. Microbiol.">
        <title>The Global Catalogue of Microorganisms (GCM) 10K type strain sequencing project: providing services to taxonomists for standard genome sequencing and annotation.</title>
        <authorList>
            <consortium name="The Broad Institute Genomics Platform"/>
            <consortium name="The Broad Institute Genome Sequencing Center for Infectious Disease"/>
            <person name="Wu L."/>
            <person name="Ma J."/>
        </authorList>
    </citation>
    <scope>NUCLEOTIDE SEQUENCE [LARGE SCALE GENOMIC DNA]</scope>
    <source>
        <strain evidence="4">JCM 31037</strain>
    </source>
</reference>
<sequence length="258" mass="27952">MSRPHGSKDFWVGALRVEGPAFRAAAAEAPPDTPVLSCPGWTVTDLVRHLASVYCAVRGFVTQGSTERPTSFQSIVDPPPGSTALDLWQQEFDQLVRLLDGIDPEAPAWNWAPQPKKAGFWPRRVAHETAIHRWDAQMAIAAGEPIEAKLASDGVSEVLDTCLPAGRRRASDQQFHGVVQLTASDTDQQWYLRLRGSGIALLDTDTILDTHDPRARVHATGTASDLLLALWGRIGLDVLDVTGDASLLEGLRVGIPAD</sequence>
<feature type="domain" description="Mycothiol-dependent maleylpyruvate isomerase metal-binding" evidence="2">
    <location>
        <begin position="14"/>
        <end position="137"/>
    </location>
</feature>
<evidence type="ECO:0000313" key="4">
    <source>
        <dbReference type="Proteomes" id="UP001597260"/>
    </source>
</evidence>
<organism evidence="3 4">
    <name type="scientific">Micromonospora sonneratiae</name>
    <dbReference type="NCBI Taxonomy" id="1184706"/>
    <lineage>
        <taxon>Bacteria</taxon>
        <taxon>Bacillati</taxon>
        <taxon>Actinomycetota</taxon>
        <taxon>Actinomycetes</taxon>
        <taxon>Micromonosporales</taxon>
        <taxon>Micromonosporaceae</taxon>
        <taxon>Micromonospora</taxon>
    </lineage>
</organism>
<evidence type="ECO:0000313" key="3">
    <source>
        <dbReference type="EMBL" id="MFD1324363.1"/>
    </source>
</evidence>
<keyword evidence="3" id="KW-0413">Isomerase</keyword>
<proteinExistence type="predicted"/>
<dbReference type="PANTHER" id="PTHR40758:SF1">
    <property type="entry name" value="CONSERVED PROTEIN"/>
    <property type="match status" value="1"/>
</dbReference>
<dbReference type="InterPro" id="IPR034660">
    <property type="entry name" value="DinB/YfiT-like"/>
</dbReference>
<dbReference type="PANTHER" id="PTHR40758">
    <property type="entry name" value="CONSERVED PROTEIN"/>
    <property type="match status" value="1"/>
</dbReference>
<dbReference type="Pfam" id="PF07398">
    <property type="entry name" value="MDMPI_C"/>
    <property type="match status" value="1"/>
</dbReference>
<dbReference type="RefSeq" id="WP_377574865.1">
    <property type="nucleotide sequence ID" value="NZ_JBHTMP010000046.1"/>
</dbReference>
<protein>
    <submittedName>
        <fullName evidence="3">Maleylpyruvate isomerase family mycothiol-dependent enzyme</fullName>
    </submittedName>
</protein>